<dbReference type="MGI" id="MGI:1913125">
    <property type="gene designation" value="Pias1"/>
</dbReference>
<reference evidence="1" key="3">
    <citation type="journal article" date="2000" name="Genome Res.">
        <title>RIKEN integrated sequence analysis (RISA) system--384-format sequencing pipeline with 384 multicapillary sequencer.</title>
        <authorList>
            <person name="Shibata K."/>
            <person name="Itoh M."/>
            <person name="Aizawa K."/>
            <person name="Nagaoka S."/>
            <person name="Sasaki N."/>
            <person name="Carninci P."/>
            <person name="Konno H."/>
            <person name="Akiyama J."/>
            <person name="Nishi K."/>
            <person name="Kitsunai T."/>
            <person name="Tashiro H."/>
            <person name="Itoh M."/>
            <person name="Sumi N."/>
            <person name="Ishii Y."/>
            <person name="Nakamura S."/>
            <person name="Hazama M."/>
            <person name="Nishine T."/>
            <person name="Harada A."/>
            <person name="Yamamoto R."/>
            <person name="Matsumoto H."/>
            <person name="Sakaguchi S."/>
            <person name="Ikegami T."/>
            <person name="Kashiwagi K."/>
            <person name="Fujiwake S."/>
            <person name="Inoue K."/>
            <person name="Togawa Y."/>
            <person name="Izawa M."/>
            <person name="Ohara E."/>
            <person name="Watahiki M."/>
            <person name="Yoneda Y."/>
            <person name="Ishikawa T."/>
            <person name="Ozawa K."/>
            <person name="Tanaka T."/>
            <person name="Matsuura S."/>
            <person name="Kawai J."/>
            <person name="Okazaki Y."/>
            <person name="Muramatsu M."/>
            <person name="Inoue Y."/>
            <person name="Kira A."/>
            <person name="Hayashizaki Y."/>
        </authorList>
    </citation>
    <scope>NUCLEOTIDE SEQUENCE</scope>
    <source>
        <strain evidence="1">C57BL/6J</strain>
        <tissue evidence="1">In vitro fertilized eggs</tissue>
    </source>
</reference>
<reference evidence="1" key="7">
    <citation type="journal article" date="2005" name="Science">
        <title>The Transcriptional Landscape of the Mammalian Genome.</title>
        <authorList>
            <consortium name="The FANTOM Consortium"/>
            <consortium name="Riken Genome Exploration Research Group and Genome Science Group (Genome Network Project Core Group)"/>
        </authorList>
    </citation>
    <scope>NUCLEOTIDE SEQUENCE</scope>
    <source>
        <strain evidence="1">C57BL/6J</strain>
        <tissue evidence="1">In vitro fertilized eggs</tissue>
    </source>
</reference>
<protein>
    <submittedName>
        <fullName evidence="1">Uncharacterized protein</fullName>
    </submittedName>
</protein>
<reference evidence="1" key="6">
    <citation type="submission" date="2004-03" db="EMBL/GenBank/DDBJ databases">
        <authorList>
            <person name="Arakawa T."/>
            <person name="Carninci P."/>
            <person name="Fukuda S."/>
            <person name="Hashizume W."/>
            <person name="Hayashida K."/>
            <person name="Hori F."/>
            <person name="Iida J."/>
            <person name="Imamura K."/>
            <person name="Imotani K."/>
            <person name="Itoh M."/>
            <person name="Kanagawa S."/>
            <person name="Kawai J."/>
            <person name="Kojima M."/>
            <person name="Konno H."/>
            <person name="Murata M."/>
            <person name="Nakamura M."/>
            <person name="Ninomiya N."/>
            <person name="Nishiyori H."/>
            <person name="Nomura K."/>
            <person name="Ohno M."/>
            <person name="Sakazume N."/>
            <person name="Sano H."/>
            <person name="Sasaki D."/>
            <person name="Shibata K."/>
            <person name="Shiraki T."/>
            <person name="Tagami M."/>
            <person name="Tagami Y."/>
            <person name="Waki K."/>
            <person name="Watahiki A."/>
            <person name="Muramatsu M."/>
            <person name="Hayashizaki Y."/>
        </authorList>
    </citation>
    <scope>NUCLEOTIDE SEQUENCE</scope>
    <source>
        <strain evidence="1">C57BL/6J</strain>
        <tissue evidence="1">In vitro fertilized eggs</tissue>
    </source>
</reference>
<reference evidence="1" key="2">
    <citation type="journal article" date="2000" name="Genome Res.">
        <title>Normalization and subtraction of cap-trapper-selected cDNAs to prepare full-length cDNA libraries for rapid discovery of new genes.</title>
        <authorList>
            <person name="Carninci P."/>
            <person name="Shibata Y."/>
            <person name="Hayatsu N."/>
            <person name="Sugahara Y."/>
            <person name="Shibata K."/>
            <person name="Itoh M."/>
            <person name="Konno H."/>
            <person name="Okazaki Y."/>
            <person name="Muramatsu M."/>
            <person name="Hayashizaki Y."/>
        </authorList>
    </citation>
    <scope>NUCLEOTIDE SEQUENCE</scope>
    <source>
        <strain evidence="1">C57BL/6J</strain>
        <tissue evidence="1">In vitro fertilized eggs</tissue>
    </source>
</reference>
<reference evidence="1" key="8">
    <citation type="journal article" date="2005" name="Science">
        <title>Antisense Transcription in the Mammalian Transcriptome.</title>
        <authorList>
            <consortium name="RIKEN Genome Exploration Research Group and Genome Science Group (Genome Network Project Core Group) and the FANTOM Consortium"/>
        </authorList>
    </citation>
    <scope>NUCLEOTIDE SEQUENCE</scope>
    <source>
        <strain evidence="1">C57BL/6J</strain>
        <tissue evidence="1">In vitro fertilized eggs</tissue>
    </source>
</reference>
<reference evidence="1" key="1">
    <citation type="journal article" date="1999" name="Methods Enzymol.">
        <title>High-efficiency full-length cDNA cloning.</title>
        <authorList>
            <person name="Carninci P."/>
            <person name="Hayashizaki Y."/>
        </authorList>
    </citation>
    <scope>NUCLEOTIDE SEQUENCE</scope>
    <source>
        <strain evidence="1">C57BL/6J</strain>
        <tissue evidence="1">In vitro fertilized eggs</tissue>
    </source>
</reference>
<evidence type="ECO:0000313" key="1">
    <source>
        <dbReference type="EMBL" id="BAE22864.1"/>
    </source>
</evidence>
<dbReference type="AlphaFoldDB" id="Q3UWQ0"/>
<feature type="non-terminal residue" evidence="1">
    <location>
        <position position="1"/>
    </location>
</feature>
<gene>
    <name evidence="2" type="primary">Pias1</name>
</gene>
<dbReference type="AGR" id="MGI:1913125"/>
<proteinExistence type="evidence at transcript level"/>
<reference evidence="1" key="5">
    <citation type="journal article" date="2002" name="Nature">
        <title>Analysis of the mouse transcriptome based on functional annotation of 60,770 full-length cDNAs.</title>
        <authorList>
            <consortium name="The FANTOM Consortium and the RIKEN Genome Exploration Research Group Phase I and II Team"/>
        </authorList>
    </citation>
    <scope>NUCLEOTIDE SEQUENCE</scope>
    <source>
        <strain evidence="1">C57BL/6J</strain>
        <tissue evidence="1">In vitro fertilized eggs</tissue>
    </source>
</reference>
<organism evidence="1">
    <name type="scientific">Mus musculus</name>
    <name type="common">Mouse</name>
    <dbReference type="NCBI Taxonomy" id="10090"/>
    <lineage>
        <taxon>Eukaryota</taxon>
        <taxon>Metazoa</taxon>
        <taxon>Chordata</taxon>
        <taxon>Craniata</taxon>
        <taxon>Vertebrata</taxon>
        <taxon>Euteleostomi</taxon>
        <taxon>Mammalia</taxon>
        <taxon>Eutheria</taxon>
        <taxon>Euarchontoglires</taxon>
        <taxon>Glires</taxon>
        <taxon>Rodentia</taxon>
        <taxon>Myomorpha</taxon>
        <taxon>Muroidea</taxon>
        <taxon>Muridae</taxon>
        <taxon>Murinae</taxon>
        <taxon>Mus</taxon>
        <taxon>Mus</taxon>
    </lineage>
</organism>
<accession>Q3UWQ0</accession>
<dbReference type="EMBL" id="AK136188">
    <property type="protein sequence ID" value="BAE22864.1"/>
    <property type="molecule type" value="mRNA"/>
</dbReference>
<evidence type="ECO:0000313" key="2">
    <source>
        <dbReference type="MGI" id="MGI:1913125"/>
    </source>
</evidence>
<reference evidence="1" key="4">
    <citation type="journal article" date="2001" name="Nature">
        <title>Functional annotation of a full-length mouse cDNA collection.</title>
        <authorList>
            <consortium name="The RIKEN Genome Exploration Research Group Phase II Team and the FANTOM Consortium"/>
        </authorList>
    </citation>
    <scope>NUCLEOTIDE SEQUENCE</scope>
    <source>
        <strain evidence="1">C57BL/6J</strain>
        <tissue evidence="1">In vitro fertilized eggs</tissue>
    </source>
</reference>
<name>Q3UWQ0_MOUSE</name>
<sequence>TSYINTSLIQDYRHPFHMTPMPYDLQGLDFFPFLSGDNQVHVLHPRSSVICCLPSTSVFPRSAGANAAWMRSLWAGPRMTIHFC</sequence>